<evidence type="ECO:0000313" key="3">
    <source>
        <dbReference type="EMBL" id="KAJ6217422.1"/>
    </source>
</evidence>
<dbReference type="AlphaFoldDB" id="A0A9Q0M3X2"/>
<reference evidence="3" key="1">
    <citation type="submission" date="2022-12" db="EMBL/GenBank/DDBJ databases">
        <title>Genome assemblies of Blomia tropicalis.</title>
        <authorList>
            <person name="Cui Y."/>
        </authorList>
    </citation>
    <scope>NUCLEOTIDE SEQUENCE</scope>
    <source>
        <tissue evidence="3">Adult mites</tissue>
    </source>
</reference>
<feature type="region of interest" description="Disordered" evidence="1">
    <location>
        <begin position="38"/>
        <end position="62"/>
    </location>
</feature>
<evidence type="ECO:0000256" key="1">
    <source>
        <dbReference type="SAM" id="MobiDB-lite"/>
    </source>
</evidence>
<feature type="compositionally biased region" description="Basic and acidic residues" evidence="1">
    <location>
        <begin position="177"/>
        <end position="189"/>
    </location>
</feature>
<dbReference type="EMBL" id="JAPWDV010000003">
    <property type="protein sequence ID" value="KAJ6217422.1"/>
    <property type="molecule type" value="Genomic_DNA"/>
</dbReference>
<keyword evidence="2" id="KW-1133">Transmembrane helix</keyword>
<protein>
    <submittedName>
        <fullName evidence="3">Uncharacterized protein</fullName>
    </submittedName>
</protein>
<keyword evidence="4" id="KW-1185">Reference proteome</keyword>
<gene>
    <name evidence="3" type="ORF">RDWZM_008579</name>
</gene>
<organism evidence="3 4">
    <name type="scientific">Blomia tropicalis</name>
    <name type="common">Mite</name>
    <dbReference type="NCBI Taxonomy" id="40697"/>
    <lineage>
        <taxon>Eukaryota</taxon>
        <taxon>Metazoa</taxon>
        <taxon>Ecdysozoa</taxon>
        <taxon>Arthropoda</taxon>
        <taxon>Chelicerata</taxon>
        <taxon>Arachnida</taxon>
        <taxon>Acari</taxon>
        <taxon>Acariformes</taxon>
        <taxon>Sarcoptiformes</taxon>
        <taxon>Astigmata</taxon>
        <taxon>Glycyphagoidea</taxon>
        <taxon>Echimyopodidae</taxon>
        <taxon>Blomia</taxon>
    </lineage>
</organism>
<feature type="region of interest" description="Disordered" evidence="1">
    <location>
        <begin position="177"/>
        <end position="227"/>
    </location>
</feature>
<dbReference type="Proteomes" id="UP001142055">
    <property type="component" value="Chromosome 3"/>
</dbReference>
<comment type="caution">
    <text evidence="3">The sequence shown here is derived from an EMBL/GenBank/DDBJ whole genome shotgun (WGS) entry which is preliminary data.</text>
</comment>
<keyword evidence="2" id="KW-0472">Membrane</keyword>
<feature type="compositionally biased region" description="Polar residues" evidence="1">
    <location>
        <begin position="194"/>
        <end position="209"/>
    </location>
</feature>
<feature type="compositionally biased region" description="Polar residues" evidence="1">
    <location>
        <begin position="102"/>
        <end position="127"/>
    </location>
</feature>
<evidence type="ECO:0000256" key="2">
    <source>
        <dbReference type="SAM" id="Phobius"/>
    </source>
</evidence>
<feature type="transmembrane region" description="Helical" evidence="2">
    <location>
        <begin position="343"/>
        <end position="364"/>
    </location>
</feature>
<keyword evidence="2" id="KW-0812">Transmembrane</keyword>
<sequence>MGQVLAKDFIPYDANGWRRLSLTYLNQLNENGDFSDGLVNGNVPNGTRGNRRGSRSLFRQSSFGSRTNYNGLSRKGSFHSLRIPNFAEETQVLQEYVPNGPTKLNSDTQTNVHSSNAFKNSKQNGSNQVNVDYAQLSFPIKSQKKRNSSVSSKETYIGYEDPSQNQYCSTNFEINQKLRQDKTPNKDALENGANRRNGTNSPRTNQTLSHSHDQSRNKNLQNTNFSNISTTTIKRSNKENNQFSNHNEPHTSNHEIQNYLMNEHQTCNDSIQKKHSFQRRINQHNDISLSTDDESQHYIPYRDYYIDRKLQNRSGTNTYSDFSGYSRTRRSQQSTRIGYTKTLFIIFALINICCTIWSSIYMAMTSKQMELGFPIQGLVFV</sequence>
<name>A0A9Q0M3X2_BLOTA</name>
<feature type="region of interest" description="Disordered" evidence="1">
    <location>
        <begin position="98"/>
        <end position="127"/>
    </location>
</feature>
<proteinExistence type="predicted"/>
<accession>A0A9Q0M3X2</accession>
<evidence type="ECO:0000313" key="4">
    <source>
        <dbReference type="Proteomes" id="UP001142055"/>
    </source>
</evidence>